<accession>A0A0N8ELJ7</accession>
<evidence type="ECO:0000313" key="1">
    <source>
        <dbReference type="EMBL" id="JAN79845.1"/>
    </source>
</evidence>
<proteinExistence type="predicted"/>
<dbReference type="AlphaFoldDB" id="A0A0N8ELJ7"/>
<protein>
    <submittedName>
        <fullName evidence="1">Uncharacterized protein</fullName>
    </submittedName>
</protein>
<reference evidence="1" key="1">
    <citation type="submission" date="2015-10" db="EMBL/GenBank/DDBJ databases">
        <title>EvidentialGene: Evidence-directed Construction of Complete mRNA Transcriptomes without Genomes.</title>
        <authorList>
            <person name="Gilbert D.G."/>
        </authorList>
    </citation>
    <scope>NUCLEOTIDE SEQUENCE</scope>
</reference>
<organism evidence="1">
    <name type="scientific">Daphnia magna</name>
    <dbReference type="NCBI Taxonomy" id="35525"/>
    <lineage>
        <taxon>Eukaryota</taxon>
        <taxon>Metazoa</taxon>
        <taxon>Ecdysozoa</taxon>
        <taxon>Arthropoda</taxon>
        <taxon>Crustacea</taxon>
        <taxon>Branchiopoda</taxon>
        <taxon>Diplostraca</taxon>
        <taxon>Cladocera</taxon>
        <taxon>Anomopoda</taxon>
        <taxon>Daphniidae</taxon>
        <taxon>Daphnia</taxon>
    </lineage>
</organism>
<name>A0A0N8ELJ7_9CRUS</name>
<sequence length="55" mass="6402">MVSCCCCRRRFYLIRHKQLLPLNGNGEPLLFGLVLFFNTSPSKGERERGRRCSKL</sequence>
<dbReference type="EMBL" id="GDIQ01014892">
    <property type="protein sequence ID" value="JAN79845.1"/>
    <property type="molecule type" value="Transcribed_RNA"/>
</dbReference>